<dbReference type="EMBL" id="CP001511">
    <property type="protein sequence ID" value="ACS44053.1"/>
    <property type="molecule type" value="Genomic_DNA"/>
</dbReference>
<feature type="compositionally biased region" description="Pro residues" evidence="1">
    <location>
        <begin position="159"/>
        <end position="168"/>
    </location>
</feature>
<feature type="region of interest" description="Disordered" evidence="1">
    <location>
        <begin position="148"/>
        <end position="168"/>
    </location>
</feature>
<reference evidence="2 3" key="1">
    <citation type="journal article" date="2009" name="PLoS ONE">
        <title>Methylobacterium genome sequences: a reference blueprint to investigate microbial metabolism of C1 compounds from natural and industrial sources.</title>
        <authorList>
            <person name="Vuilleumier S."/>
            <person name="Chistoserdova L."/>
            <person name="Lee M.-C."/>
            <person name="Bringel F."/>
            <person name="Lajus A."/>
            <person name="Zhou Y."/>
            <person name="Gourion B."/>
            <person name="Barbe V."/>
            <person name="Chang J."/>
            <person name="Cruveiller S."/>
            <person name="Dossat C."/>
            <person name="Gillett W."/>
            <person name="Gruffaz C."/>
            <person name="Haugen E."/>
            <person name="Hourcade E."/>
            <person name="Levy R."/>
            <person name="Mangenot S."/>
            <person name="Muller E."/>
            <person name="Nadalig T."/>
            <person name="Pagni M."/>
            <person name="Penny C."/>
            <person name="Peyraud R."/>
            <person name="Robinson D.G."/>
            <person name="Roche D."/>
            <person name="Rouy Z."/>
            <person name="Saenampechek C."/>
            <person name="Salvignol G."/>
            <person name="Vallenet D."/>
            <person name="Wu Z."/>
            <person name="Marx C.J."/>
            <person name="Vorholt J.A."/>
            <person name="Olson M.V."/>
            <person name="Kaul R."/>
            <person name="Weissenbach J."/>
            <person name="Medigue C."/>
            <person name="Lidstrom M.E."/>
        </authorList>
    </citation>
    <scope>NUCLEOTIDE SEQUENCE [LARGE SCALE GENOMIC DNA]</scope>
    <source>
        <strain evidence="3">ATCC 14718 / DSM 1338 / JCM 2805 / NCIMB 9133 / AM1</strain>
    </source>
</reference>
<dbReference type="HOGENOM" id="CLU_1584554_0_0_5"/>
<dbReference type="RefSeq" id="WP_003603631.1">
    <property type="nucleotide sequence ID" value="NC_012811.1"/>
</dbReference>
<accession>C5B6H1</accession>
<protein>
    <submittedName>
        <fullName evidence="2">Uncharacterized protein</fullName>
    </submittedName>
</protein>
<dbReference type="KEGG" id="mea:Mex_2p1315"/>
<proteinExistence type="predicted"/>
<evidence type="ECO:0000256" key="1">
    <source>
        <dbReference type="SAM" id="MobiDB-lite"/>
    </source>
</evidence>
<geneLocation type="plasmid" evidence="2 3">
    <name>megaplasmid</name>
</geneLocation>
<name>C5B6H1_METEA</name>
<gene>
    <name evidence="2" type="ordered locus">MexAM1_META2p1315</name>
</gene>
<sequence>MDRLQRIARGRVANLTPFGREFRAFCGSPAMLAHTPDHGFLDGGCLSLALAVLKWLGPEAELRFAARDGRLQHAVAEVVVDGRPLYLDGDGLGTADDLAEKLARLEFCPGTVPVGATVGQAAAHGIIDDGRSEALAAALEERFGNAPPSAKWIFGPDAAPEPPSGPAP</sequence>
<organism evidence="2 3">
    <name type="scientific">Methylorubrum extorquens (strain ATCC 14718 / DSM 1338 / JCM 2805 / NCIMB 9133 / AM1)</name>
    <name type="common">Methylobacterium extorquens</name>
    <dbReference type="NCBI Taxonomy" id="272630"/>
    <lineage>
        <taxon>Bacteria</taxon>
        <taxon>Pseudomonadati</taxon>
        <taxon>Pseudomonadota</taxon>
        <taxon>Alphaproteobacteria</taxon>
        <taxon>Hyphomicrobiales</taxon>
        <taxon>Methylobacteriaceae</taxon>
        <taxon>Methylorubrum</taxon>
    </lineage>
</organism>
<dbReference type="Proteomes" id="UP000009081">
    <property type="component" value="Plasmid megaplasmid"/>
</dbReference>
<evidence type="ECO:0000313" key="3">
    <source>
        <dbReference type="Proteomes" id="UP000009081"/>
    </source>
</evidence>
<dbReference type="AlphaFoldDB" id="C5B6H1"/>
<keyword evidence="3" id="KW-1185">Reference proteome</keyword>
<evidence type="ECO:0000313" key="2">
    <source>
        <dbReference type="EMBL" id="ACS44053.1"/>
    </source>
</evidence>
<keyword evidence="2" id="KW-0614">Plasmid</keyword>